<dbReference type="Gene3D" id="3.40.50.300">
    <property type="entry name" value="P-loop containing nucleotide triphosphate hydrolases"/>
    <property type="match status" value="1"/>
</dbReference>
<dbReference type="EMBL" id="JAEOAQ010000002">
    <property type="protein sequence ID" value="KAG5420820.1"/>
    <property type="molecule type" value="Genomic_DNA"/>
</dbReference>
<evidence type="ECO:0000313" key="2">
    <source>
        <dbReference type="Proteomes" id="UP000669133"/>
    </source>
</evidence>
<dbReference type="AlphaFoldDB" id="A0A8H7ZFF3"/>
<dbReference type="RefSeq" id="XP_067549936.1">
    <property type="nucleotide sequence ID" value="XM_067691586.1"/>
</dbReference>
<dbReference type="InterPro" id="IPR027417">
    <property type="entry name" value="P-loop_NTPase"/>
</dbReference>
<sequence length="292" mass="33331">MTTIDASIKFVSKAIDSYDFKRALKPLTVGISGPQGSGKTYLTSYLTQTLQRNYPTLKFSQFSIDDFYLTRADQERVTQEAIKDDNKLLNGRGLPGTHDLNLLQSVLGQICGNYKKQWVPVAIPSYDKSAFGGLGDRSRTVGTVLDEPVDVVICEGWFNGFMPLDDDLINIKYLTSPVDSLLQRHKLYQIQDINSQLSRYVPIWQMFSQFVILQTDSIEDVYKWRIEQEHALIALKGQGMSDEEVKVFVDRYMPMYLLYYDELCQKGIPNSKCFVLSIDVNRKLLNSMEISV</sequence>
<dbReference type="Proteomes" id="UP000669133">
    <property type="component" value="Unassembled WGS sequence"/>
</dbReference>
<name>A0A8H7ZFF3_9ASCO</name>
<evidence type="ECO:0008006" key="3">
    <source>
        <dbReference type="Google" id="ProtNLM"/>
    </source>
</evidence>
<accession>A0A8H7ZFF3</accession>
<protein>
    <recommendedName>
        <fullName evidence="3">P-loop containing nucleoside triphosphate hydrolase protein</fullName>
    </recommendedName>
</protein>
<keyword evidence="2" id="KW-1185">Reference proteome</keyword>
<dbReference type="SUPFAM" id="SSF52540">
    <property type="entry name" value="P-loop containing nucleoside triphosphate hydrolases"/>
    <property type="match status" value="1"/>
</dbReference>
<dbReference type="OrthoDB" id="347435at2759"/>
<comment type="caution">
    <text evidence="1">The sequence shown here is derived from an EMBL/GenBank/DDBJ whole genome shotgun (WGS) entry which is preliminary data.</text>
</comment>
<evidence type="ECO:0000313" key="1">
    <source>
        <dbReference type="EMBL" id="KAG5420820.1"/>
    </source>
</evidence>
<organism evidence="1 2">
    <name type="scientific">Candida metapsilosis</name>
    <dbReference type="NCBI Taxonomy" id="273372"/>
    <lineage>
        <taxon>Eukaryota</taxon>
        <taxon>Fungi</taxon>
        <taxon>Dikarya</taxon>
        <taxon>Ascomycota</taxon>
        <taxon>Saccharomycotina</taxon>
        <taxon>Pichiomycetes</taxon>
        <taxon>Debaryomycetaceae</taxon>
        <taxon>Candida/Lodderomyces clade</taxon>
        <taxon>Candida</taxon>
    </lineage>
</organism>
<gene>
    <name evidence="1" type="ORF">I9W82_002701</name>
</gene>
<reference evidence="1 2" key="1">
    <citation type="submission" date="2020-12" db="EMBL/GenBank/DDBJ databases">
        <title>Effect of drift, selection, and recombination on the evolution of hybrid genomes in Candida yeast pathogens.</title>
        <authorList>
            <person name="Mixao V."/>
            <person name="Ksiezopolska E."/>
            <person name="Saus E."/>
            <person name="Boekhout T."/>
            <person name="Gacser A."/>
            <person name="Gabaldon T."/>
        </authorList>
    </citation>
    <scope>NUCLEOTIDE SEQUENCE [LARGE SCALE GENOMIC DNA]</scope>
    <source>
        <strain evidence="1 2">BP57</strain>
    </source>
</reference>
<dbReference type="PANTHER" id="PTHR10285">
    <property type="entry name" value="URIDINE KINASE"/>
    <property type="match status" value="1"/>
</dbReference>
<dbReference type="GeneID" id="93651330"/>
<proteinExistence type="predicted"/>